<keyword evidence="5" id="KW-0552">Olfaction</keyword>
<keyword evidence="3" id="KW-0716">Sensory transduction</keyword>
<dbReference type="AlphaFoldDB" id="B4QWN5"/>
<evidence type="ECO:0000313" key="12">
    <source>
        <dbReference type="Proteomes" id="UP000000304"/>
    </source>
</evidence>
<dbReference type="GO" id="GO:0005549">
    <property type="term" value="F:odorant binding"/>
    <property type="evidence" value="ECO:0007669"/>
    <property type="project" value="InterPro"/>
</dbReference>
<evidence type="ECO:0000256" key="10">
    <source>
        <dbReference type="ARBA" id="ARBA00038679"/>
    </source>
</evidence>
<keyword evidence="2" id="KW-1003">Cell membrane</keyword>
<dbReference type="PANTHER" id="PTHR21137:SF44">
    <property type="entry name" value="ODORANT RECEPTOR 13A-RELATED"/>
    <property type="match status" value="1"/>
</dbReference>
<keyword evidence="8" id="KW-0675">Receptor</keyword>
<evidence type="ECO:0000256" key="4">
    <source>
        <dbReference type="ARBA" id="ARBA00022692"/>
    </source>
</evidence>
<dbReference type="STRING" id="7240.B4QWN5"/>
<comment type="subcellular location">
    <subcellularLocation>
        <location evidence="1">Cell membrane</location>
        <topology evidence="1">Multi-pass membrane protein</topology>
    </subcellularLocation>
</comment>
<reference evidence="11 12" key="1">
    <citation type="journal article" date="2007" name="Nature">
        <title>Evolution of genes and genomes on the Drosophila phylogeny.</title>
        <authorList>
            <consortium name="Drosophila 12 Genomes Consortium"/>
            <person name="Clark A.G."/>
            <person name="Eisen M.B."/>
            <person name="Smith D.R."/>
            <person name="Bergman C.M."/>
            <person name="Oliver B."/>
            <person name="Markow T.A."/>
            <person name="Kaufman T.C."/>
            <person name="Kellis M."/>
            <person name="Gelbart W."/>
            <person name="Iyer V.N."/>
            <person name="Pollard D.A."/>
            <person name="Sackton T.B."/>
            <person name="Larracuente A.M."/>
            <person name="Singh N.D."/>
            <person name="Abad J.P."/>
            <person name="Abt D.N."/>
            <person name="Adryan B."/>
            <person name="Aguade M."/>
            <person name="Akashi H."/>
            <person name="Anderson W.W."/>
            <person name="Aquadro C.F."/>
            <person name="Ardell D.H."/>
            <person name="Arguello R."/>
            <person name="Artieri C.G."/>
            <person name="Barbash D.A."/>
            <person name="Barker D."/>
            <person name="Barsanti P."/>
            <person name="Batterham P."/>
            <person name="Batzoglou S."/>
            <person name="Begun D."/>
            <person name="Bhutkar A."/>
            <person name="Blanco E."/>
            <person name="Bosak S.A."/>
            <person name="Bradley R.K."/>
            <person name="Brand A.D."/>
            <person name="Brent M.R."/>
            <person name="Brooks A.N."/>
            <person name="Brown R.H."/>
            <person name="Butlin R.K."/>
            <person name="Caggese C."/>
            <person name="Calvi B.R."/>
            <person name="Bernardo de Carvalho A."/>
            <person name="Caspi A."/>
            <person name="Castrezana S."/>
            <person name="Celniker S.E."/>
            <person name="Chang J.L."/>
            <person name="Chapple C."/>
            <person name="Chatterji S."/>
            <person name="Chinwalla A."/>
            <person name="Civetta A."/>
            <person name="Clifton S.W."/>
            <person name="Comeron J.M."/>
            <person name="Costello J.C."/>
            <person name="Coyne J.A."/>
            <person name="Daub J."/>
            <person name="David R.G."/>
            <person name="Delcher A.L."/>
            <person name="Delehaunty K."/>
            <person name="Do C.B."/>
            <person name="Ebling H."/>
            <person name="Edwards K."/>
            <person name="Eickbush T."/>
            <person name="Evans J.D."/>
            <person name="Filipski A."/>
            <person name="Findeiss S."/>
            <person name="Freyhult E."/>
            <person name="Fulton L."/>
            <person name="Fulton R."/>
            <person name="Garcia A.C."/>
            <person name="Gardiner A."/>
            <person name="Garfield D.A."/>
            <person name="Garvin B.E."/>
            <person name="Gibson G."/>
            <person name="Gilbert D."/>
            <person name="Gnerre S."/>
            <person name="Godfrey J."/>
            <person name="Good R."/>
            <person name="Gotea V."/>
            <person name="Gravely B."/>
            <person name="Greenberg A.J."/>
            <person name="Griffiths-Jones S."/>
            <person name="Gross S."/>
            <person name="Guigo R."/>
            <person name="Gustafson E.A."/>
            <person name="Haerty W."/>
            <person name="Hahn M.W."/>
            <person name="Halligan D.L."/>
            <person name="Halpern A.L."/>
            <person name="Halter G.M."/>
            <person name="Han M.V."/>
            <person name="Heger A."/>
            <person name="Hillier L."/>
            <person name="Hinrichs A.S."/>
            <person name="Holmes I."/>
            <person name="Hoskins R.A."/>
            <person name="Hubisz M.J."/>
            <person name="Hultmark D."/>
            <person name="Huntley M.A."/>
            <person name="Jaffe D.B."/>
            <person name="Jagadeeshan S."/>
            <person name="Jeck W.R."/>
            <person name="Johnson J."/>
            <person name="Jones C.D."/>
            <person name="Jordan W.C."/>
            <person name="Karpen G.H."/>
            <person name="Kataoka E."/>
            <person name="Keightley P.D."/>
            <person name="Kheradpour P."/>
            <person name="Kirkness E.F."/>
            <person name="Koerich L.B."/>
            <person name="Kristiansen K."/>
            <person name="Kudrna D."/>
            <person name="Kulathinal R.J."/>
            <person name="Kumar S."/>
            <person name="Kwok R."/>
            <person name="Lander E."/>
            <person name="Langley C.H."/>
            <person name="Lapoint R."/>
            <person name="Lazzaro B.P."/>
            <person name="Lee S.J."/>
            <person name="Levesque L."/>
            <person name="Li R."/>
            <person name="Lin C.F."/>
            <person name="Lin M.F."/>
            <person name="Lindblad-Toh K."/>
            <person name="Llopart A."/>
            <person name="Long M."/>
            <person name="Low L."/>
            <person name="Lozovsky E."/>
            <person name="Lu J."/>
            <person name="Luo M."/>
            <person name="Machado C.A."/>
            <person name="Makalowski W."/>
            <person name="Marzo M."/>
            <person name="Matsuda M."/>
            <person name="Matzkin L."/>
            <person name="McAllister B."/>
            <person name="McBride C.S."/>
            <person name="McKernan B."/>
            <person name="McKernan K."/>
            <person name="Mendez-Lago M."/>
            <person name="Minx P."/>
            <person name="Mollenhauer M.U."/>
            <person name="Montooth K."/>
            <person name="Mount S.M."/>
            <person name="Mu X."/>
            <person name="Myers E."/>
            <person name="Negre B."/>
            <person name="Newfeld S."/>
            <person name="Nielsen R."/>
            <person name="Noor M.A."/>
            <person name="O'Grady P."/>
            <person name="Pachter L."/>
            <person name="Papaceit M."/>
            <person name="Parisi M.J."/>
            <person name="Parisi M."/>
            <person name="Parts L."/>
            <person name="Pedersen J.S."/>
            <person name="Pesole G."/>
            <person name="Phillippy A.M."/>
            <person name="Ponting C.P."/>
            <person name="Pop M."/>
            <person name="Porcelli D."/>
            <person name="Powell J.R."/>
            <person name="Prohaska S."/>
            <person name="Pruitt K."/>
            <person name="Puig M."/>
            <person name="Quesneville H."/>
            <person name="Ram K.R."/>
            <person name="Rand D."/>
            <person name="Rasmussen M.D."/>
            <person name="Reed L.K."/>
            <person name="Reenan R."/>
            <person name="Reily A."/>
            <person name="Remington K.A."/>
            <person name="Rieger T.T."/>
            <person name="Ritchie M.G."/>
            <person name="Robin C."/>
            <person name="Rogers Y.H."/>
            <person name="Rohde C."/>
            <person name="Rozas J."/>
            <person name="Rubenfield M.J."/>
            <person name="Ruiz A."/>
            <person name="Russo S."/>
            <person name="Salzberg S.L."/>
            <person name="Sanchez-Gracia A."/>
            <person name="Saranga D.J."/>
            <person name="Sato H."/>
            <person name="Schaeffer S.W."/>
            <person name="Schatz M.C."/>
            <person name="Schlenke T."/>
            <person name="Schwartz R."/>
            <person name="Segarra C."/>
            <person name="Singh R.S."/>
            <person name="Sirot L."/>
            <person name="Sirota M."/>
            <person name="Sisneros N.B."/>
            <person name="Smith C.D."/>
            <person name="Smith T.F."/>
            <person name="Spieth J."/>
            <person name="Stage D.E."/>
            <person name="Stark A."/>
            <person name="Stephan W."/>
            <person name="Strausberg R.L."/>
            <person name="Strempel S."/>
            <person name="Sturgill D."/>
            <person name="Sutton G."/>
            <person name="Sutton G.G."/>
            <person name="Tao W."/>
            <person name="Teichmann S."/>
            <person name="Tobari Y.N."/>
            <person name="Tomimura Y."/>
            <person name="Tsolas J.M."/>
            <person name="Valente V.L."/>
            <person name="Venter E."/>
            <person name="Venter J.C."/>
            <person name="Vicario S."/>
            <person name="Vieira F.G."/>
            <person name="Vilella A.J."/>
            <person name="Villasante A."/>
            <person name="Walenz B."/>
            <person name="Wang J."/>
            <person name="Wasserman M."/>
            <person name="Watts T."/>
            <person name="Wilson D."/>
            <person name="Wilson R.K."/>
            <person name="Wing R.A."/>
            <person name="Wolfner M.F."/>
            <person name="Wong A."/>
            <person name="Wong G.K."/>
            <person name="Wu C.I."/>
            <person name="Wu G."/>
            <person name="Yamamoto D."/>
            <person name="Yang H.P."/>
            <person name="Yang S.P."/>
            <person name="Yorke J.A."/>
            <person name="Yoshida K."/>
            <person name="Zdobnov E."/>
            <person name="Zhang P."/>
            <person name="Zhang Y."/>
            <person name="Zimin A.V."/>
            <person name="Baldwin J."/>
            <person name="Abdouelleil A."/>
            <person name="Abdulkadir J."/>
            <person name="Abebe A."/>
            <person name="Abera B."/>
            <person name="Abreu J."/>
            <person name="Acer S.C."/>
            <person name="Aftuck L."/>
            <person name="Alexander A."/>
            <person name="An P."/>
            <person name="Anderson E."/>
            <person name="Anderson S."/>
            <person name="Arachi H."/>
            <person name="Azer M."/>
            <person name="Bachantsang P."/>
            <person name="Barry A."/>
            <person name="Bayul T."/>
            <person name="Berlin A."/>
            <person name="Bessette D."/>
            <person name="Bloom T."/>
            <person name="Blye J."/>
            <person name="Boguslavskiy L."/>
            <person name="Bonnet C."/>
            <person name="Boukhgalter B."/>
            <person name="Bourzgui I."/>
            <person name="Brown A."/>
            <person name="Cahill P."/>
            <person name="Channer S."/>
            <person name="Cheshatsang Y."/>
            <person name="Chuda L."/>
            <person name="Citroen M."/>
            <person name="Collymore A."/>
            <person name="Cooke P."/>
            <person name="Costello M."/>
            <person name="D'Aco K."/>
            <person name="Daza R."/>
            <person name="De Haan G."/>
            <person name="DeGray S."/>
            <person name="DeMaso C."/>
            <person name="Dhargay N."/>
            <person name="Dooley K."/>
            <person name="Dooley E."/>
            <person name="Doricent M."/>
            <person name="Dorje P."/>
            <person name="Dorjee K."/>
            <person name="Dupes A."/>
            <person name="Elong R."/>
            <person name="Falk J."/>
            <person name="Farina A."/>
            <person name="Faro S."/>
            <person name="Ferguson D."/>
            <person name="Fisher S."/>
            <person name="Foley C.D."/>
            <person name="Franke A."/>
            <person name="Friedrich D."/>
            <person name="Gadbois L."/>
            <person name="Gearin G."/>
            <person name="Gearin C.R."/>
            <person name="Giannoukos G."/>
            <person name="Goode T."/>
            <person name="Graham J."/>
            <person name="Grandbois E."/>
            <person name="Grewal S."/>
            <person name="Gyaltsen K."/>
            <person name="Hafez N."/>
            <person name="Hagos B."/>
            <person name="Hall J."/>
            <person name="Henson C."/>
            <person name="Hollinger A."/>
            <person name="Honan T."/>
            <person name="Huard M.D."/>
            <person name="Hughes L."/>
            <person name="Hurhula B."/>
            <person name="Husby M.E."/>
            <person name="Kamat A."/>
            <person name="Kanga B."/>
            <person name="Kashin S."/>
            <person name="Khazanovich D."/>
            <person name="Kisner P."/>
            <person name="Lance K."/>
            <person name="Lara M."/>
            <person name="Lee W."/>
            <person name="Lennon N."/>
            <person name="Letendre F."/>
            <person name="LeVine R."/>
            <person name="Lipovsky A."/>
            <person name="Liu X."/>
            <person name="Liu J."/>
            <person name="Liu S."/>
            <person name="Lokyitsang T."/>
            <person name="Lokyitsang Y."/>
            <person name="Lubonja R."/>
            <person name="Lui A."/>
            <person name="MacDonald P."/>
            <person name="Magnisalis V."/>
            <person name="Maru K."/>
            <person name="Matthews C."/>
            <person name="McCusker W."/>
            <person name="McDonough S."/>
            <person name="Mehta T."/>
            <person name="Meldrim J."/>
            <person name="Meneus L."/>
            <person name="Mihai O."/>
            <person name="Mihalev A."/>
            <person name="Mihova T."/>
            <person name="Mittelman R."/>
            <person name="Mlenga V."/>
            <person name="Montmayeur A."/>
            <person name="Mulrain L."/>
            <person name="Navidi A."/>
            <person name="Naylor J."/>
            <person name="Negash T."/>
            <person name="Nguyen T."/>
            <person name="Nguyen N."/>
            <person name="Nicol R."/>
            <person name="Norbu C."/>
            <person name="Norbu N."/>
            <person name="Novod N."/>
            <person name="O'Neill B."/>
            <person name="Osman S."/>
            <person name="Markiewicz E."/>
            <person name="Oyono O.L."/>
            <person name="Patti C."/>
            <person name="Phunkhang P."/>
            <person name="Pierre F."/>
            <person name="Priest M."/>
            <person name="Raghuraman S."/>
            <person name="Rege F."/>
            <person name="Reyes R."/>
            <person name="Rise C."/>
            <person name="Rogov P."/>
            <person name="Ross K."/>
            <person name="Ryan E."/>
            <person name="Settipalli S."/>
            <person name="Shea T."/>
            <person name="Sherpa N."/>
            <person name="Shi L."/>
            <person name="Shih D."/>
            <person name="Sparrow T."/>
            <person name="Spaulding J."/>
            <person name="Stalker J."/>
            <person name="Stange-Thomann N."/>
            <person name="Stavropoulos S."/>
            <person name="Stone C."/>
            <person name="Strader C."/>
            <person name="Tesfaye S."/>
            <person name="Thomson T."/>
            <person name="Thoulutsang Y."/>
            <person name="Thoulutsang D."/>
            <person name="Topham K."/>
            <person name="Topping I."/>
            <person name="Tsamla T."/>
            <person name="Vassiliev H."/>
            <person name="Vo A."/>
            <person name="Wangchuk T."/>
            <person name="Wangdi T."/>
            <person name="Weiand M."/>
            <person name="Wilkinson J."/>
            <person name="Wilson A."/>
            <person name="Yadav S."/>
            <person name="Young G."/>
            <person name="Yu Q."/>
            <person name="Zembek L."/>
            <person name="Zhong D."/>
            <person name="Zimmer A."/>
            <person name="Zwirko Z."/>
            <person name="Jaffe D.B."/>
            <person name="Alvarez P."/>
            <person name="Brockman W."/>
            <person name="Butler J."/>
            <person name="Chin C."/>
            <person name="Gnerre S."/>
            <person name="Grabherr M."/>
            <person name="Kleber M."/>
            <person name="Mauceli E."/>
            <person name="MacCallum I."/>
        </authorList>
    </citation>
    <scope>NUCLEOTIDE SEQUENCE [LARGE SCALE GENOMIC DNA]</scope>
    <source>
        <strain evidence="12">white501</strain>
    </source>
</reference>
<dbReference type="EMBL" id="CM000364">
    <property type="protein sequence ID" value="EDX13639.1"/>
    <property type="molecule type" value="Genomic_DNA"/>
</dbReference>
<keyword evidence="9" id="KW-0807">Transducer</keyword>
<keyword evidence="4" id="KW-0812">Transmembrane</keyword>
<dbReference type="HOGENOM" id="CLU_2657141_0_0_1"/>
<accession>B4QWN5</accession>
<dbReference type="InterPro" id="IPR004117">
    <property type="entry name" value="7tm6_olfct_rcpt"/>
</dbReference>
<dbReference type="GO" id="GO:0005886">
    <property type="term" value="C:plasma membrane"/>
    <property type="evidence" value="ECO:0007669"/>
    <property type="project" value="UniProtKB-SubCell"/>
</dbReference>
<evidence type="ECO:0000256" key="5">
    <source>
        <dbReference type="ARBA" id="ARBA00022725"/>
    </source>
</evidence>
<evidence type="ECO:0000256" key="1">
    <source>
        <dbReference type="ARBA" id="ARBA00004651"/>
    </source>
</evidence>
<evidence type="ECO:0000256" key="2">
    <source>
        <dbReference type="ARBA" id="ARBA00022475"/>
    </source>
</evidence>
<evidence type="ECO:0000256" key="8">
    <source>
        <dbReference type="ARBA" id="ARBA00023170"/>
    </source>
</evidence>
<dbReference type="Proteomes" id="UP000000304">
    <property type="component" value="Chromosome 3R"/>
</dbReference>
<keyword evidence="7" id="KW-0472">Membrane</keyword>
<evidence type="ECO:0000256" key="3">
    <source>
        <dbReference type="ARBA" id="ARBA00022606"/>
    </source>
</evidence>
<keyword evidence="12" id="KW-1185">Reference proteome</keyword>
<evidence type="ECO:0000313" key="11">
    <source>
        <dbReference type="EMBL" id="EDX13639.1"/>
    </source>
</evidence>
<dbReference type="PhylomeDB" id="B4QWN5"/>
<dbReference type="GO" id="GO:0004984">
    <property type="term" value="F:olfactory receptor activity"/>
    <property type="evidence" value="ECO:0007669"/>
    <property type="project" value="InterPro"/>
</dbReference>
<dbReference type="GO" id="GO:0007165">
    <property type="term" value="P:signal transduction"/>
    <property type="evidence" value="ECO:0007669"/>
    <property type="project" value="UniProtKB-KW"/>
</dbReference>
<evidence type="ECO:0000256" key="9">
    <source>
        <dbReference type="ARBA" id="ARBA00023224"/>
    </source>
</evidence>
<name>B4QWN5_DROSI</name>
<protein>
    <submittedName>
        <fullName evidence="11">GD18611</fullName>
    </submittedName>
</protein>
<organism evidence="11 12">
    <name type="scientific">Drosophila simulans</name>
    <name type="common">Fruit fly</name>
    <dbReference type="NCBI Taxonomy" id="7240"/>
    <lineage>
        <taxon>Eukaryota</taxon>
        <taxon>Metazoa</taxon>
        <taxon>Ecdysozoa</taxon>
        <taxon>Arthropoda</taxon>
        <taxon>Hexapoda</taxon>
        <taxon>Insecta</taxon>
        <taxon>Pterygota</taxon>
        <taxon>Neoptera</taxon>
        <taxon>Endopterygota</taxon>
        <taxon>Diptera</taxon>
        <taxon>Brachycera</taxon>
        <taxon>Muscomorpha</taxon>
        <taxon>Ephydroidea</taxon>
        <taxon>Drosophilidae</taxon>
        <taxon>Drosophila</taxon>
        <taxon>Sophophora</taxon>
    </lineage>
</organism>
<proteinExistence type="predicted"/>
<dbReference type="PANTHER" id="PTHR21137">
    <property type="entry name" value="ODORANT RECEPTOR"/>
    <property type="match status" value="1"/>
</dbReference>
<evidence type="ECO:0000256" key="6">
    <source>
        <dbReference type="ARBA" id="ARBA00022989"/>
    </source>
</evidence>
<comment type="subunit">
    <text evidence="10">Interacts with Orco. Complexes exist early in the endomembrane system in olfactory sensory neurons (OSNs), coupling these complexes to the conserved ciliary trafficking pathway.</text>
</comment>
<gene>
    <name evidence="11" type="primary">Dsim\GD18611</name>
    <name evidence="11" type="ORF">Dsim_GD18611</name>
</gene>
<keyword evidence="6" id="KW-1133">Transmembrane helix</keyword>
<evidence type="ECO:0000256" key="7">
    <source>
        <dbReference type="ARBA" id="ARBA00023136"/>
    </source>
</evidence>
<dbReference type="Pfam" id="PF02949">
    <property type="entry name" value="7tm_6"/>
    <property type="match status" value="1"/>
</dbReference>
<sequence>MQLMQGTSGEVAHAVYNHDFHDASIAYKRYLLIIIIRAQQPVELNAMGYLSISLDTFKQLMSVSYRVITMLMQMIQ</sequence>